<comment type="caution">
    <text evidence="5">The sequence shown here is derived from an EMBL/GenBank/DDBJ whole genome shotgun (WGS) entry which is preliminary data.</text>
</comment>
<feature type="compositionally biased region" description="Polar residues" evidence="4">
    <location>
        <begin position="186"/>
        <end position="203"/>
    </location>
</feature>
<dbReference type="PROSITE" id="PS51421">
    <property type="entry name" value="RAS"/>
    <property type="match status" value="1"/>
</dbReference>
<keyword evidence="1" id="KW-0488">Methylation</keyword>
<dbReference type="AlphaFoldDB" id="A0AAV5R8I5"/>
<dbReference type="SMART" id="SM00173">
    <property type="entry name" value="RAS"/>
    <property type="match status" value="1"/>
</dbReference>
<dbReference type="InterPro" id="IPR001806">
    <property type="entry name" value="Small_GTPase"/>
</dbReference>
<protein>
    <submittedName>
        <fullName evidence="5">Uncharacterized protein</fullName>
    </submittedName>
</protein>
<organism evidence="5 6">
    <name type="scientific">Pichia kluyveri</name>
    <name type="common">Yeast</name>
    <dbReference type="NCBI Taxonomy" id="36015"/>
    <lineage>
        <taxon>Eukaryota</taxon>
        <taxon>Fungi</taxon>
        <taxon>Dikarya</taxon>
        <taxon>Ascomycota</taxon>
        <taxon>Saccharomycotina</taxon>
        <taxon>Pichiomycetes</taxon>
        <taxon>Pichiales</taxon>
        <taxon>Pichiaceae</taxon>
        <taxon>Pichia</taxon>
    </lineage>
</organism>
<keyword evidence="2" id="KW-0547">Nucleotide-binding</keyword>
<dbReference type="SMART" id="SM00175">
    <property type="entry name" value="RAB"/>
    <property type="match status" value="1"/>
</dbReference>
<dbReference type="PROSITE" id="PS51420">
    <property type="entry name" value="RHO"/>
    <property type="match status" value="1"/>
</dbReference>
<dbReference type="Proteomes" id="UP001378960">
    <property type="component" value="Unassembled WGS sequence"/>
</dbReference>
<dbReference type="NCBIfam" id="TIGR00231">
    <property type="entry name" value="small_GTP"/>
    <property type="match status" value="1"/>
</dbReference>
<gene>
    <name evidence="5" type="ORF">DAPK24_044340</name>
</gene>
<keyword evidence="6" id="KW-1185">Reference proteome</keyword>
<keyword evidence="3" id="KW-0342">GTP-binding</keyword>
<feature type="region of interest" description="Disordered" evidence="4">
    <location>
        <begin position="186"/>
        <end position="251"/>
    </location>
</feature>
<evidence type="ECO:0000313" key="6">
    <source>
        <dbReference type="Proteomes" id="UP001378960"/>
    </source>
</evidence>
<dbReference type="SUPFAM" id="SSF52540">
    <property type="entry name" value="P-loop containing nucleoside triphosphate hydrolases"/>
    <property type="match status" value="1"/>
</dbReference>
<dbReference type="GO" id="GO:0005525">
    <property type="term" value="F:GTP binding"/>
    <property type="evidence" value="ECO:0007669"/>
    <property type="project" value="UniProtKB-KW"/>
</dbReference>
<dbReference type="PROSITE" id="PS51419">
    <property type="entry name" value="RAB"/>
    <property type="match status" value="1"/>
</dbReference>
<evidence type="ECO:0000256" key="1">
    <source>
        <dbReference type="ARBA" id="ARBA00022481"/>
    </source>
</evidence>
<accession>A0AAV5R8I5</accession>
<dbReference type="Gene3D" id="3.40.50.300">
    <property type="entry name" value="P-loop containing nucleotide triphosphate hydrolases"/>
    <property type="match status" value="1"/>
</dbReference>
<evidence type="ECO:0000313" key="5">
    <source>
        <dbReference type="EMBL" id="GMM47836.1"/>
    </source>
</evidence>
<evidence type="ECO:0000256" key="2">
    <source>
        <dbReference type="ARBA" id="ARBA00022741"/>
    </source>
</evidence>
<dbReference type="InterPro" id="IPR003578">
    <property type="entry name" value="Small_GTPase_Rho"/>
</dbReference>
<dbReference type="PANTHER" id="PTHR24072">
    <property type="entry name" value="RHO FAMILY GTPASE"/>
    <property type="match status" value="1"/>
</dbReference>
<dbReference type="PRINTS" id="PR00449">
    <property type="entry name" value="RASTRNSFRMNG"/>
</dbReference>
<sequence>MQFHLVETTNANFDATPCKIVVVGDSGCGKTSLLASYVQGKFPTTYEPTIFENQRAIVTNGQITLAADLWDTAGQEEYERLRRLSYSDANIIIIAYSLDAPESLENINEVWAPESMTYAPNALIILTGLKSDKIHRVDSMRANAIAKNIGAVAHITCASITMENVNELFDKVFENIVKINQQQKQFEQSNNFNQNKRNSTYYNNDKKSHKRNVSLSSITKPITKSKSKNNNSPYNDNSYSSRKSSRSCVIL</sequence>
<dbReference type="InterPro" id="IPR027417">
    <property type="entry name" value="P-loop_NTPase"/>
</dbReference>
<feature type="compositionally biased region" description="Low complexity" evidence="4">
    <location>
        <begin position="216"/>
        <end position="242"/>
    </location>
</feature>
<dbReference type="SMART" id="SM00174">
    <property type="entry name" value="RHO"/>
    <property type="match status" value="1"/>
</dbReference>
<dbReference type="GO" id="GO:0003924">
    <property type="term" value="F:GTPase activity"/>
    <property type="evidence" value="ECO:0007669"/>
    <property type="project" value="InterPro"/>
</dbReference>
<dbReference type="GO" id="GO:0007264">
    <property type="term" value="P:small GTPase-mediated signal transduction"/>
    <property type="evidence" value="ECO:0007669"/>
    <property type="project" value="InterPro"/>
</dbReference>
<reference evidence="5 6" key="1">
    <citation type="journal article" date="2023" name="Elife">
        <title>Identification of key yeast species and microbe-microbe interactions impacting larval growth of Drosophila in the wild.</title>
        <authorList>
            <person name="Mure A."/>
            <person name="Sugiura Y."/>
            <person name="Maeda R."/>
            <person name="Honda K."/>
            <person name="Sakurai N."/>
            <person name="Takahashi Y."/>
            <person name="Watada M."/>
            <person name="Katoh T."/>
            <person name="Gotoh A."/>
            <person name="Gotoh Y."/>
            <person name="Taniguchi I."/>
            <person name="Nakamura K."/>
            <person name="Hayashi T."/>
            <person name="Katayama T."/>
            <person name="Uemura T."/>
            <person name="Hattori Y."/>
        </authorList>
    </citation>
    <scope>NUCLEOTIDE SEQUENCE [LARGE SCALE GENOMIC DNA]</scope>
    <source>
        <strain evidence="5 6">PK-24</strain>
    </source>
</reference>
<name>A0AAV5R8I5_PICKL</name>
<proteinExistence type="predicted"/>
<evidence type="ECO:0000256" key="3">
    <source>
        <dbReference type="ARBA" id="ARBA00023134"/>
    </source>
</evidence>
<dbReference type="Pfam" id="PF00071">
    <property type="entry name" value="Ras"/>
    <property type="match status" value="1"/>
</dbReference>
<evidence type="ECO:0000256" key="4">
    <source>
        <dbReference type="SAM" id="MobiDB-lite"/>
    </source>
</evidence>
<dbReference type="EMBL" id="BTGB01000009">
    <property type="protein sequence ID" value="GMM47836.1"/>
    <property type="molecule type" value="Genomic_DNA"/>
</dbReference>
<dbReference type="InterPro" id="IPR005225">
    <property type="entry name" value="Small_GTP-bd"/>
</dbReference>